<dbReference type="SUPFAM" id="SSF89392">
    <property type="entry name" value="Prokaryotic lipoproteins and lipoprotein localization factors"/>
    <property type="match status" value="1"/>
</dbReference>
<dbReference type="PANTHER" id="PTHR35869:SF1">
    <property type="entry name" value="OUTER-MEMBRANE LIPOPROTEIN CARRIER PROTEIN"/>
    <property type="match status" value="1"/>
</dbReference>
<feature type="chain" id="PRO_5020692929" evidence="2">
    <location>
        <begin position="19"/>
        <end position="176"/>
    </location>
</feature>
<dbReference type="NCBIfam" id="NF000663">
    <property type="entry name" value="PRK00031.2-1"/>
    <property type="match status" value="1"/>
</dbReference>
<dbReference type="Gene3D" id="2.50.20.10">
    <property type="entry name" value="Lipoprotein localisation LolA/LolB/LppX"/>
    <property type="match status" value="1"/>
</dbReference>
<dbReference type="Pfam" id="PF03548">
    <property type="entry name" value="LolA"/>
    <property type="match status" value="1"/>
</dbReference>
<dbReference type="EMBL" id="PDKJ01000001">
    <property type="protein sequence ID" value="RXJ70049.1"/>
    <property type="molecule type" value="Genomic_DNA"/>
</dbReference>
<evidence type="ECO:0000313" key="4">
    <source>
        <dbReference type="Proteomes" id="UP000290172"/>
    </source>
</evidence>
<proteinExistence type="predicted"/>
<dbReference type="InterPro" id="IPR029046">
    <property type="entry name" value="LolA/LolB/LppX"/>
</dbReference>
<sequence length="176" mass="20484">MVYKLILSLLLVTTTLLADFNFNDMKTLKAEFTQTIKNEAGKVIKYTGVIYIKDNKKVLWQYLTPIKKNVYVLDKEVIIDEPELEQAIYTHLDKNIDITTLLSNAVKVSADLYKTKLYDVEYFLEIKNQKINKISFKDGLSNSIEIDFKNVDTKDELDDTLFVFLPSNSYDIIEKY</sequence>
<name>A0A4Q0YLB9_9BACT</name>
<dbReference type="PANTHER" id="PTHR35869">
    <property type="entry name" value="OUTER-MEMBRANE LIPOPROTEIN CARRIER PROTEIN"/>
    <property type="match status" value="1"/>
</dbReference>
<accession>A0A4Q0YLB9</accession>
<dbReference type="InterPro" id="IPR004564">
    <property type="entry name" value="OM_lipoprot_carrier_LolA-like"/>
</dbReference>
<evidence type="ECO:0000313" key="3">
    <source>
        <dbReference type="EMBL" id="RXJ70049.1"/>
    </source>
</evidence>
<dbReference type="AlphaFoldDB" id="A0A4Q0YLB9"/>
<evidence type="ECO:0000256" key="2">
    <source>
        <dbReference type="SAM" id="SignalP"/>
    </source>
</evidence>
<dbReference type="Proteomes" id="UP000290172">
    <property type="component" value="Unassembled WGS sequence"/>
</dbReference>
<feature type="signal peptide" evidence="2">
    <location>
        <begin position="1"/>
        <end position="18"/>
    </location>
</feature>
<keyword evidence="1 2" id="KW-0732">Signal</keyword>
<protein>
    <submittedName>
        <fullName evidence="3">Cell envelope biogenesis protein LolA</fullName>
    </submittedName>
</protein>
<comment type="caution">
    <text evidence="3">The sequence shown here is derived from an EMBL/GenBank/DDBJ whole genome shotgun (WGS) entry which is preliminary data.</text>
</comment>
<evidence type="ECO:0000256" key="1">
    <source>
        <dbReference type="ARBA" id="ARBA00022729"/>
    </source>
</evidence>
<dbReference type="RefSeq" id="WP_128977905.1">
    <property type="nucleotide sequence ID" value="NZ_PDKJ01000001.1"/>
</dbReference>
<dbReference type="CDD" id="cd16325">
    <property type="entry name" value="LolA"/>
    <property type="match status" value="1"/>
</dbReference>
<reference evidence="3 4" key="1">
    <citation type="submission" date="2017-10" db="EMBL/GenBank/DDBJ databases">
        <title>Genomics of the genus Arcobacter.</title>
        <authorList>
            <person name="Perez-Cataluna A."/>
            <person name="Figueras M.J."/>
        </authorList>
    </citation>
    <scope>NUCLEOTIDE SEQUENCE [LARGE SCALE GENOMIC DNA]</scope>
    <source>
        <strain evidence="3 4">CECT 8993</strain>
    </source>
</reference>
<gene>
    <name evidence="3" type="ORF">CRV08_00350</name>
</gene>
<organism evidence="3 4">
    <name type="scientific">Halarcobacter ebronensis</name>
    <dbReference type="NCBI Taxonomy" id="1462615"/>
    <lineage>
        <taxon>Bacteria</taxon>
        <taxon>Pseudomonadati</taxon>
        <taxon>Campylobacterota</taxon>
        <taxon>Epsilonproteobacteria</taxon>
        <taxon>Campylobacterales</taxon>
        <taxon>Arcobacteraceae</taxon>
        <taxon>Halarcobacter</taxon>
    </lineage>
</organism>